<dbReference type="KEGG" id="bfo:118411570"/>
<dbReference type="AlphaFoldDB" id="A0A9J7MK23"/>
<evidence type="ECO:0000313" key="2">
    <source>
        <dbReference type="RefSeq" id="XP_035669831.1"/>
    </source>
</evidence>
<sequence length="156" mass="18059">MLESSLFCQMYYELKPERRACIIAIDFLNSPLVPYQQSQNSMRMVCYGRAGSTKPPRTLPVEKMHVYGDKRLLSALTTVLISLHPEKLRKEKDVVEEKPKSKDDLRQRLDYSKRLGDYVVKNIYEKNQDYTFKKKGVEGCHTQASGVLWWLGAPKA</sequence>
<accession>A0A9J7MK23</accession>
<keyword evidence="1" id="KW-1185">Reference proteome</keyword>
<organism evidence="1 2">
    <name type="scientific">Branchiostoma floridae</name>
    <name type="common">Florida lancelet</name>
    <name type="synonym">Amphioxus</name>
    <dbReference type="NCBI Taxonomy" id="7739"/>
    <lineage>
        <taxon>Eukaryota</taxon>
        <taxon>Metazoa</taxon>
        <taxon>Chordata</taxon>
        <taxon>Cephalochordata</taxon>
        <taxon>Leptocardii</taxon>
        <taxon>Amphioxiformes</taxon>
        <taxon>Branchiostomatidae</taxon>
        <taxon>Branchiostoma</taxon>
    </lineage>
</organism>
<dbReference type="Proteomes" id="UP000001554">
    <property type="component" value="Chromosome 3"/>
</dbReference>
<reference evidence="1" key="1">
    <citation type="journal article" date="2020" name="Nat. Ecol. Evol.">
        <title>Deeply conserved synteny resolves early events in vertebrate evolution.</title>
        <authorList>
            <person name="Simakov O."/>
            <person name="Marletaz F."/>
            <person name="Yue J.X."/>
            <person name="O'Connell B."/>
            <person name="Jenkins J."/>
            <person name="Brandt A."/>
            <person name="Calef R."/>
            <person name="Tung C.H."/>
            <person name="Huang T.K."/>
            <person name="Schmutz J."/>
            <person name="Satoh N."/>
            <person name="Yu J.K."/>
            <person name="Putnam N.H."/>
            <person name="Green R.E."/>
            <person name="Rokhsar D.S."/>
        </authorList>
    </citation>
    <scope>NUCLEOTIDE SEQUENCE [LARGE SCALE GENOMIC DNA]</scope>
    <source>
        <strain evidence="1">S238N-H82</strain>
    </source>
</reference>
<dbReference type="RefSeq" id="XP_035669831.1">
    <property type="nucleotide sequence ID" value="XM_035813938.1"/>
</dbReference>
<proteinExistence type="predicted"/>
<protein>
    <submittedName>
        <fullName evidence="2">Uncharacterized protein LOC118411570</fullName>
    </submittedName>
</protein>
<dbReference type="GeneID" id="118411570"/>
<name>A0A9J7MK23_BRAFL</name>
<evidence type="ECO:0000313" key="1">
    <source>
        <dbReference type="Proteomes" id="UP000001554"/>
    </source>
</evidence>
<gene>
    <name evidence="2" type="primary">LOC118411570</name>
</gene>
<reference evidence="2" key="2">
    <citation type="submission" date="2025-08" db="UniProtKB">
        <authorList>
            <consortium name="RefSeq"/>
        </authorList>
    </citation>
    <scope>IDENTIFICATION</scope>
    <source>
        <strain evidence="2">S238N-H82</strain>
        <tissue evidence="2">Testes</tissue>
    </source>
</reference>